<organism evidence="2 3">
    <name type="scientific">Eumeta variegata</name>
    <name type="common">Bagworm moth</name>
    <name type="synonym">Eumeta japonica</name>
    <dbReference type="NCBI Taxonomy" id="151549"/>
    <lineage>
        <taxon>Eukaryota</taxon>
        <taxon>Metazoa</taxon>
        <taxon>Ecdysozoa</taxon>
        <taxon>Arthropoda</taxon>
        <taxon>Hexapoda</taxon>
        <taxon>Insecta</taxon>
        <taxon>Pterygota</taxon>
        <taxon>Neoptera</taxon>
        <taxon>Endopterygota</taxon>
        <taxon>Lepidoptera</taxon>
        <taxon>Glossata</taxon>
        <taxon>Ditrysia</taxon>
        <taxon>Tineoidea</taxon>
        <taxon>Psychidae</taxon>
        <taxon>Oiketicinae</taxon>
        <taxon>Eumeta</taxon>
    </lineage>
</organism>
<reference evidence="2 3" key="1">
    <citation type="journal article" date="2019" name="Commun. Biol.">
        <title>The bagworm genome reveals a unique fibroin gene that provides high tensile strength.</title>
        <authorList>
            <person name="Kono N."/>
            <person name="Nakamura H."/>
            <person name="Ohtoshi R."/>
            <person name="Tomita M."/>
            <person name="Numata K."/>
            <person name="Arakawa K."/>
        </authorList>
    </citation>
    <scope>NUCLEOTIDE SEQUENCE [LARGE SCALE GENOMIC DNA]</scope>
</reference>
<dbReference type="Proteomes" id="UP000299102">
    <property type="component" value="Unassembled WGS sequence"/>
</dbReference>
<protein>
    <submittedName>
        <fullName evidence="2">Uncharacterized protein</fullName>
    </submittedName>
</protein>
<dbReference type="AlphaFoldDB" id="A0A4C1TTN9"/>
<evidence type="ECO:0000313" key="3">
    <source>
        <dbReference type="Proteomes" id="UP000299102"/>
    </source>
</evidence>
<keyword evidence="3" id="KW-1185">Reference proteome</keyword>
<feature type="transmembrane region" description="Helical" evidence="1">
    <location>
        <begin position="138"/>
        <end position="157"/>
    </location>
</feature>
<name>A0A4C1TTN9_EUMVA</name>
<evidence type="ECO:0000256" key="1">
    <source>
        <dbReference type="SAM" id="Phobius"/>
    </source>
</evidence>
<comment type="caution">
    <text evidence="2">The sequence shown here is derived from an EMBL/GenBank/DDBJ whole genome shotgun (WGS) entry which is preliminary data.</text>
</comment>
<gene>
    <name evidence="2" type="ORF">EVAR_17297_1</name>
</gene>
<dbReference type="EMBL" id="BGZK01000085">
    <property type="protein sequence ID" value="GBP17176.1"/>
    <property type="molecule type" value="Genomic_DNA"/>
</dbReference>
<keyword evidence="1" id="KW-0472">Membrane</keyword>
<feature type="transmembrane region" description="Helical" evidence="1">
    <location>
        <begin position="114"/>
        <end position="132"/>
    </location>
</feature>
<sequence length="190" mass="21324">MIYENTENYLAAGQITFCNVSQKKKLVRTPQSFSKSRLYVPNLVFSLIHNSLDNDFRIQFANDAEEAYRTSPDSRALKNNLAPPGQSRGRRWSLHTLMAFRKFSLYRSKLDEDWSLVTSLAASVVALPLVLLDAPVPMSVVTTVAGVSLLAAVGVWYQRCSSLPFRGCRSAVSDGRLRLKKPHCKSRKDI</sequence>
<proteinExistence type="predicted"/>
<keyword evidence="1" id="KW-0812">Transmembrane</keyword>
<evidence type="ECO:0000313" key="2">
    <source>
        <dbReference type="EMBL" id="GBP17176.1"/>
    </source>
</evidence>
<keyword evidence="1" id="KW-1133">Transmembrane helix</keyword>
<accession>A0A4C1TTN9</accession>